<evidence type="ECO:0000313" key="14">
    <source>
        <dbReference type="Proteomes" id="UP000267630"/>
    </source>
</evidence>
<evidence type="ECO:0000256" key="3">
    <source>
        <dbReference type="ARBA" id="ARBA00022448"/>
    </source>
</evidence>
<dbReference type="PANTHER" id="PTHR30151">
    <property type="entry name" value="ALKANE SULFONATE ABC TRANSPORTER-RELATED, MEMBRANE SUBUNIT"/>
    <property type="match status" value="1"/>
</dbReference>
<dbReference type="Pfam" id="PF00528">
    <property type="entry name" value="BPD_transp_1"/>
    <property type="match status" value="1"/>
</dbReference>
<name>A0A1V2BGU6_RAOTE</name>
<dbReference type="GO" id="GO:0006811">
    <property type="term" value="P:monoatomic ion transport"/>
    <property type="evidence" value="ECO:0007669"/>
    <property type="project" value="UniProtKB-KW"/>
</dbReference>
<keyword evidence="6 10" id="KW-0812">Transmembrane</keyword>
<keyword evidence="9 10" id="KW-0472">Membrane</keyword>
<organism evidence="12 15">
    <name type="scientific">Raoultella terrigena</name>
    <name type="common">Klebsiella terrigena</name>
    <dbReference type="NCBI Taxonomy" id="577"/>
    <lineage>
        <taxon>Bacteria</taxon>
        <taxon>Pseudomonadati</taxon>
        <taxon>Pseudomonadota</taxon>
        <taxon>Gammaproteobacteria</taxon>
        <taxon>Enterobacterales</taxon>
        <taxon>Enterobacteriaceae</taxon>
        <taxon>Klebsiella/Raoultella group</taxon>
        <taxon>Raoultella</taxon>
    </lineage>
</organism>
<evidence type="ECO:0000256" key="9">
    <source>
        <dbReference type="ARBA" id="ARBA00023136"/>
    </source>
</evidence>
<evidence type="ECO:0000256" key="1">
    <source>
        <dbReference type="ARBA" id="ARBA00004429"/>
    </source>
</evidence>
<evidence type="ECO:0000313" key="13">
    <source>
        <dbReference type="EMBL" id="VED49041.1"/>
    </source>
</evidence>
<feature type="domain" description="ABC transmembrane type-1" evidence="11">
    <location>
        <begin position="105"/>
        <end position="289"/>
    </location>
</feature>
<dbReference type="PANTHER" id="PTHR30151:SF7">
    <property type="entry name" value="NITRATE IMPORT PERMEASE PROTEIN NRTB"/>
    <property type="match status" value="1"/>
</dbReference>
<dbReference type="RefSeq" id="WP_041146091.1">
    <property type="nucleotide sequence ID" value="NZ_CACSIR010000013.1"/>
</dbReference>
<evidence type="ECO:0000256" key="10">
    <source>
        <dbReference type="RuleBase" id="RU363032"/>
    </source>
</evidence>
<evidence type="ECO:0000256" key="5">
    <source>
        <dbReference type="ARBA" id="ARBA00022519"/>
    </source>
</evidence>
<dbReference type="CDD" id="cd06261">
    <property type="entry name" value="TM_PBP2"/>
    <property type="match status" value="1"/>
</dbReference>
<dbReference type="Gene3D" id="1.10.3720.10">
    <property type="entry name" value="MetI-like"/>
    <property type="match status" value="1"/>
</dbReference>
<dbReference type="KEGG" id="rtg:NCTC13098_02999"/>
<dbReference type="EMBL" id="LR134253">
    <property type="protein sequence ID" value="VED49041.1"/>
    <property type="molecule type" value="Genomic_DNA"/>
</dbReference>
<feature type="transmembrane region" description="Helical" evidence="10">
    <location>
        <begin position="267"/>
        <end position="289"/>
    </location>
</feature>
<accession>A0A1V2BGU6</accession>
<keyword evidence="4" id="KW-1003">Cell membrane</keyword>
<evidence type="ECO:0000256" key="8">
    <source>
        <dbReference type="ARBA" id="ARBA00023065"/>
    </source>
</evidence>
<dbReference type="GO" id="GO:0015112">
    <property type="term" value="F:nitrate transmembrane transporter activity"/>
    <property type="evidence" value="ECO:0007669"/>
    <property type="project" value="InterPro"/>
</dbReference>
<dbReference type="AlphaFoldDB" id="A0A1V2BGU6"/>
<dbReference type="Proteomes" id="UP000274346">
    <property type="component" value="Chromosome"/>
</dbReference>
<evidence type="ECO:0000256" key="6">
    <source>
        <dbReference type="ARBA" id="ARBA00022692"/>
    </source>
</evidence>
<comment type="subcellular location">
    <subcellularLocation>
        <location evidence="1">Cell inner membrane</location>
        <topology evidence="1">Multi-pass membrane protein</topology>
    </subcellularLocation>
    <subcellularLocation>
        <location evidence="10">Cell membrane</location>
        <topology evidence="10">Multi-pass membrane protein</topology>
    </subcellularLocation>
</comment>
<dbReference type="FunFam" id="1.10.3720.10:FF:000003">
    <property type="entry name" value="Aliphatic sulfonate ABC transporter permease"/>
    <property type="match status" value="1"/>
</dbReference>
<comment type="similarity">
    <text evidence="2">Belongs to the binding-protein-dependent transport system permease family. CysTW subfamily.</text>
</comment>
<evidence type="ECO:0000256" key="2">
    <source>
        <dbReference type="ARBA" id="ARBA00007069"/>
    </source>
</evidence>
<dbReference type="InterPro" id="IPR035906">
    <property type="entry name" value="MetI-like_sf"/>
</dbReference>
<evidence type="ECO:0000256" key="7">
    <source>
        <dbReference type="ARBA" id="ARBA00022989"/>
    </source>
</evidence>
<dbReference type="Proteomes" id="UP000267630">
    <property type="component" value="Chromosome 3"/>
</dbReference>
<keyword evidence="8" id="KW-0406">Ion transport</keyword>
<dbReference type="EMBL" id="LR131271">
    <property type="protein sequence ID" value="VDR26648.1"/>
    <property type="molecule type" value="Genomic_DNA"/>
</dbReference>
<gene>
    <name evidence="12" type="primary">cmpB_3</name>
    <name evidence="13" type="synonym">cmpB_2</name>
    <name evidence="12" type="ORF">NCTC13098_02999</name>
    <name evidence="13" type="ORF">NCTC9997_02544</name>
</gene>
<dbReference type="PROSITE" id="PS50928">
    <property type="entry name" value="ABC_TM1"/>
    <property type="match status" value="1"/>
</dbReference>
<protein>
    <submittedName>
        <fullName evidence="12">Bicarbonate transport system permease protein CmpB</fullName>
    </submittedName>
    <submittedName>
        <fullName evidence="13">Nitrate ABC transporter inner membrane subunit</fullName>
    </submittedName>
</protein>
<evidence type="ECO:0000313" key="12">
    <source>
        <dbReference type="EMBL" id="VDR26648.1"/>
    </source>
</evidence>
<dbReference type="InterPro" id="IPR000515">
    <property type="entry name" value="MetI-like"/>
</dbReference>
<dbReference type="GeneID" id="57504335"/>
<dbReference type="NCBIfam" id="TIGR01183">
    <property type="entry name" value="ntrB"/>
    <property type="match status" value="1"/>
</dbReference>
<evidence type="ECO:0000256" key="4">
    <source>
        <dbReference type="ARBA" id="ARBA00022475"/>
    </source>
</evidence>
<feature type="transmembrane region" description="Helical" evidence="10">
    <location>
        <begin position="112"/>
        <end position="131"/>
    </location>
</feature>
<keyword evidence="14" id="KW-1185">Reference proteome</keyword>
<feature type="transmembrane region" description="Helical" evidence="10">
    <location>
        <begin position="49"/>
        <end position="68"/>
    </location>
</feature>
<keyword evidence="5" id="KW-0997">Cell inner membrane</keyword>
<reference evidence="14 15" key="1">
    <citation type="submission" date="2018-12" db="EMBL/GenBank/DDBJ databases">
        <authorList>
            <consortium name="Pathogen Informatics"/>
        </authorList>
    </citation>
    <scope>NUCLEOTIDE SEQUENCE [LARGE SCALE GENOMIC DNA]</scope>
    <source>
        <strain evidence="12 15">NCTC13098</strain>
        <strain evidence="13 14">NCTC9997</strain>
    </source>
</reference>
<feature type="transmembrane region" description="Helical" evidence="10">
    <location>
        <begin position="234"/>
        <end position="255"/>
    </location>
</feature>
<sequence length="297" mass="32655">MKHAQKNSTQPAVASAEKAPGEVIILPPVQVRRPTPAVTRWLREGVQRVLPPLLGLGLLLFCWQMAAINGKGFPTPLSTLDSALTLFADPFYQDGPNDMGIGWNVLASLQRVAVGFGLAALVGIPLGFLIGRSLFFARMFNPLIALLRPVSPLAWLPIGLLLFQKAEPASSWTIFICSIWPMVINTAEGVRRIPQDYLNVARVLQLSEWTVMRRILFPAVLPAVLTGVRLSIGIAWLVIVAAEMLTGGLGIGFWIWNEWNNLNVENIIIAIVIIGVVGLLLEQGLMLIARRFSWQEK</sequence>
<evidence type="ECO:0000259" key="11">
    <source>
        <dbReference type="PROSITE" id="PS50928"/>
    </source>
</evidence>
<dbReference type="GO" id="GO:0042918">
    <property type="term" value="P:alkanesulfonate transmembrane transport"/>
    <property type="evidence" value="ECO:0007669"/>
    <property type="project" value="UniProtKB-ARBA"/>
</dbReference>
<keyword evidence="3 10" id="KW-0813">Transport</keyword>
<dbReference type="GO" id="GO:0005886">
    <property type="term" value="C:plasma membrane"/>
    <property type="evidence" value="ECO:0007669"/>
    <property type="project" value="UniProtKB-SubCell"/>
</dbReference>
<evidence type="ECO:0000313" key="15">
    <source>
        <dbReference type="Proteomes" id="UP000274346"/>
    </source>
</evidence>
<dbReference type="SUPFAM" id="SSF161098">
    <property type="entry name" value="MetI-like"/>
    <property type="match status" value="1"/>
</dbReference>
<proteinExistence type="inferred from homology"/>
<dbReference type="OrthoDB" id="8138334at2"/>
<dbReference type="InterPro" id="IPR005889">
    <property type="entry name" value="NtrB"/>
</dbReference>
<keyword evidence="7 10" id="KW-1133">Transmembrane helix</keyword>